<proteinExistence type="predicted"/>
<dbReference type="Proteomes" id="UP000274131">
    <property type="component" value="Unassembled WGS sequence"/>
</dbReference>
<reference evidence="1 2" key="2">
    <citation type="submission" date="2018-10" db="EMBL/GenBank/DDBJ databases">
        <authorList>
            <consortium name="Pathogen Informatics"/>
        </authorList>
    </citation>
    <scope>NUCLEOTIDE SEQUENCE [LARGE SCALE GENOMIC DNA]</scope>
</reference>
<name>A0A0N4V0D7_ENTVE</name>
<sequence length="80" mass="9050">MSRCAKTLMSVAVQGLKQDKLSWITLVRDFPDDLDYCARGLDGTVAYILVCFSAFSVEEETLLKATLNIFEWTQRSIAQK</sequence>
<dbReference type="EMBL" id="UXUI01007505">
    <property type="protein sequence ID" value="VDD87941.1"/>
    <property type="molecule type" value="Genomic_DNA"/>
</dbReference>
<dbReference type="AlphaFoldDB" id="A0A0N4V0D7"/>
<protein>
    <submittedName>
        <fullName evidence="3">Terpene_synth_C domain-containing protein</fullName>
    </submittedName>
</protein>
<evidence type="ECO:0000313" key="3">
    <source>
        <dbReference type="WBParaSite" id="EVEC_0000337601-mRNA-1"/>
    </source>
</evidence>
<keyword evidence="2" id="KW-1185">Reference proteome</keyword>
<evidence type="ECO:0000313" key="2">
    <source>
        <dbReference type="Proteomes" id="UP000274131"/>
    </source>
</evidence>
<gene>
    <name evidence="1" type="ORF">EVEC_LOCUS3084</name>
</gene>
<evidence type="ECO:0000313" key="1">
    <source>
        <dbReference type="EMBL" id="VDD87941.1"/>
    </source>
</evidence>
<dbReference type="WBParaSite" id="EVEC_0000337601-mRNA-1">
    <property type="protein sequence ID" value="EVEC_0000337601-mRNA-1"/>
    <property type="gene ID" value="EVEC_0000337601"/>
</dbReference>
<accession>A0A0N4V0D7</accession>
<organism evidence="3">
    <name type="scientific">Enterobius vermicularis</name>
    <name type="common">Human pinworm</name>
    <dbReference type="NCBI Taxonomy" id="51028"/>
    <lineage>
        <taxon>Eukaryota</taxon>
        <taxon>Metazoa</taxon>
        <taxon>Ecdysozoa</taxon>
        <taxon>Nematoda</taxon>
        <taxon>Chromadorea</taxon>
        <taxon>Rhabditida</taxon>
        <taxon>Spirurina</taxon>
        <taxon>Oxyuridomorpha</taxon>
        <taxon>Oxyuroidea</taxon>
        <taxon>Oxyuridae</taxon>
        <taxon>Enterobius</taxon>
    </lineage>
</organism>
<reference evidence="3" key="1">
    <citation type="submission" date="2017-02" db="UniProtKB">
        <authorList>
            <consortium name="WormBaseParasite"/>
        </authorList>
    </citation>
    <scope>IDENTIFICATION</scope>
</reference>